<evidence type="ECO:0000256" key="5">
    <source>
        <dbReference type="ARBA" id="ARBA00022692"/>
    </source>
</evidence>
<keyword evidence="9 10" id="KW-0472">Membrane</keyword>
<evidence type="ECO:0000313" key="13">
    <source>
        <dbReference type="Proteomes" id="UP000266327"/>
    </source>
</evidence>
<dbReference type="Pfam" id="PF02416">
    <property type="entry name" value="TatA_B_E"/>
    <property type="match status" value="1"/>
</dbReference>
<dbReference type="InterPro" id="IPR003369">
    <property type="entry name" value="TatA/B/E"/>
</dbReference>
<keyword evidence="13" id="KW-1185">Reference proteome</keyword>
<gene>
    <name evidence="10 12" type="primary">tatB</name>
    <name evidence="12" type="ORF">D3878_12575</name>
</gene>
<dbReference type="GO" id="GO:0043953">
    <property type="term" value="P:protein transport by the Tat complex"/>
    <property type="evidence" value="ECO:0007669"/>
    <property type="project" value="UniProtKB-UniRule"/>
</dbReference>
<dbReference type="PRINTS" id="PR01506">
    <property type="entry name" value="TATBPROTEIN"/>
</dbReference>
<comment type="subcellular location">
    <subcellularLocation>
        <location evidence="10">Cell membrane</location>
        <topology evidence="10">Single-pass membrane protein</topology>
    </subcellularLocation>
    <subcellularLocation>
        <location evidence="1">Membrane</location>
        <topology evidence="1">Single-pass membrane protein</topology>
    </subcellularLocation>
</comment>
<evidence type="ECO:0000256" key="2">
    <source>
        <dbReference type="ARBA" id="ARBA00022448"/>
    </source>
</evidence>
<dbReference type="GO" id="GO:0033281">
    <property type="term" value="C:TAT protein transport complex"/>
    <property type="evidence" value="ECO:0007669"/>
    <property type="project" value="UniProtKB-UniRule"/>
</dbReference>
<proteinExistence type="inferred from homology"/>
<accession>A0A3A3G1F7</accession>
<keyword evidence="3 10" id="KW-1003">Cell membrane</keyword>
<dbReference type="PANTHER" id="PTHR33162">
    <property type="entry name" value="SEC-INDEPENDENT PROTEIN TRANSLOCASE PROTEIN TATA, CHLOROPLASTIC"/>
    <property type="match status" value="1"/>
</dbReference>
<keyword evidence="6 10" id="KW-0653">Protein transport</keyword>
<comment type="subunit">
    <text evidence="10">The Tat system comprises two distinct complexes: a TatABC complex, containing multiple copies of TatA, TatB and TatC subunits, and a separate TatA complex, containing only TatA subunits. Substrates initially bind to the TatABC complex, which probably triggers association of the separate TatA complex to form the active translocon.</text>
</comment>
<evidence type="ECO:0000256" key="8">
    <source>
        <dbReference type="ARBA" id="ARBA00023010"/>
    </source>
</evidence>
<dbReference type="PANTHER" id="PTHR33162:SF1">
    <property type="entry name" value="SEC-INDEPENDENT PROTEIN TRANSLOCASE PROTEIN TATA, CHLOROPLASTIC"/>
    <property type="match status" value="1"/>
</dbReference>
<keyword evidence="7 10" id="KW-1133">Transmembrane helix</keyword>
<dbReference type="HAMAP" id="MF_00237">
    <property type="entry name" value="TatB"/>
    <property type="match status" value="1"/>
</dbReference>
<dbReference type="GO" id="GO:0008320">
    <property type="term" value="F:protein transmembrane transporter activity"/>
    <property type="evidence" value="ECO:0007669"/>
    <property type="project" value="UniProtKB-UniRule"/>
</dbReference>
<evidence type="ECO:0000256" key="9">
    <source>
        <dbReference type="ARBA" id="ARBA00023136"/>
    </source>
</evidence>
<dbReference type="Proteomes" id="UP000266327">
    <property type="component" value="Unassembled WGS sequence"/>
</dbReference>
<evidence type="ECO:0000256" key="11">
    <source>
        <dbReference type="SAM" id="Coils"/>
    </source>
</evidence>
<keyword evidence="8 10" id="KW-0811">Translocation</keyword>
<dbReference type="OrthoDB" id="9816005at2"/>
<evidence type="ECO:0000256" key="3">
    <source>
        <dbReference type="ARBA" id="ARBA00022475"/>
    </source>
</evidence>
<evidence type="ECO:0000256" key="1">
    <source>
        <dbReference type="ARBA" id="ARBA00004167"/>
    </source>
</evidence>
<evidence type="ECO:0000256" key="4">
    <source>
        <dbReference type="ARBA" id="ARBA00022519"/>
    </source>
</evidence>
<organism evidence="12 13">
    <name type="scientific">Noviherbaspirillum sedimenti</name>
    <dbReference type="NCBI Taxonomy" id="2320865"/>
    <lineage>
        <taxon>Bacteria</taxon>
        <taxon>Pseudomonadati</taxon>
        <taxon>Pseudomonadota</taxon>
        <taxon>Betaproteobacteria</taxon>
        <taxon>Burkholderiales</taxon>
        <taxon>Oxalobacteraceae</taxon>
        <taxon>Noviherbaspirillum</taxon>
    </lineage>
</organism>
<dbReference type="InterPro" id="IPR018448">
    <property type="entry name" value="TatB"/>
</dbReference>
<keyword evidence="4" id="KW-0997">Cell inner membrane</keyword>
<keyword evidence="5 10" id="KW-0812">Transmembrane</keyword>
<feature type="coiled-coil region" evidence="11">
    <location>
        <begin position="52"/>
        <end position="79"/>
    </location>
</feature>
<comment type="function">
    <text evidence="10">Part of the twin-arginine translocation (Tat) system that transports large folded proteins containing a characteristic twin-arginine motif in their signal peptide across membranes. Together with TatC, TatB is part of a receptor directly interacting with Tat signal peptides. TatB may form an oligomeric binding site that transiently accommodates folded Tat precursor proteins before their translocation.</text>
</comment>
<name>A0A3A3G1F7_9BURK</name>
<keyword evidence="2 10" id="KW-0813">Transport</keyword>
<dbReference type="AlphaFoldDB" id="A0A3A3G1F7"/>
<sequence>MIDIGLTKIALIGVVALVVIGPEKLPRVARLAGTLFGRAQRYMSQVKAEVGREIELDELRKMQQEMRDAASEVQQDLEETGRTIHAAVSEAADAALEVSPFGAPTPERLAEKARNFRKKKLLRSSAIPSWYKRQSGHRTRVVSAAARVAKYRPASAGGKSSAFFH</sequence>
<evidence type="ECO:0000256" key="6">
    <source>
        <dbReference type="ARBA" id="ARBA00022927"/>
    </source>
</evidence>
<comment type="similarity">
    <text evidence="10">Belongs to the TatB family.</text>
</comment>
<dbReference type="Gene3D" id="1.20.5.3310">
    <property type="match status" value="1"/>
</dbReference>
<evidence type="ECO:0000256" key="10">
    <source>
        <dbReference type="HAMAP-Rule" id="MF_00237"/>
    </source>
</evidence>
<reference evidence="13" key="1">
    <citation type="submission" date="2018-09" db="EMBL/GenBank/DDBJ databases">
        <authorList>
            <person name="Zhu H."/>
        </authorList>
    </citation>
    <scope>NUCLEOTIDE SEQUENCE [LARGE SCALE GENOMIC DNA]</scope>
    <source>
        <strain evidence="13">K1S02-23</strain>
    </source>
</reference>
<comment type="caution">
    <text evidence="12">The sequence shown here is derived from an EMBL/GenBank/DDBJ whole genome shotgun (WGS) entry which is preliminary data.</text>
</comment>
<dbReference type="RefSeq" id="WP_119785813.1">
    <property type="nucleotide sequence ID" value="NZ_QYUQ01000002.1"/>
</dbReference>
<evidence type="ECO:0000313" key="12">
    <source>
        <dbReference type="EMBL" id="RJG02308.1"/>
    </source>
</evidence>
<dbReference type="EMBL" id="QYUQ01000002">
    <property type="protein sequence ID" value="RJG02308.1"/>
    <property type="molecule type" value="Genomic_DNA"/>
</dbReference>
<dbReference type="NCBIfam" id="TIGR01410">
    <property type="entry name" value="tatB"/>
    <property type="match status" value="1"/>
</dbReference>
<keyword evidence="11" id="KW-0175">Coiled coil</keyword>
<evidence type="ECO:0000256" key="7">
    <source>
        <dbReference type="ARBA" id="ARBA00022989"/>
    </source>
</evidence>
<protein>
    <recommendedName>
        <fullName evidence="10">Sec-independent protein translocase protein TatB</fullName>
    </recommendedName>
</protein>